<reference evidence="1" key="1">
    <citation type="submission" date="2020-03" db="EMBL/GenBank/DDBJ databases">
        <title>A mixture of massive structural variations and highly conserved coding sequences in Ustilaginoidea virens genome.</title>
        <authorList>
            <person name="Zhang K."/>
            <person name="Zhao Z."/>
            <person name="Zhang Z."/>
            <person name="Li Y."/>
            <person name="Hsiang T."/>
            <person name="Sun W."/>
        </authorList>
    </citation>
    <scope>NUCLEOTIDE SEQUENCE</scope>
    <source>
        <strain evidence="1">UV-8b</strain>
    </source>
</reference>
<gene>
    <name evidence="1" type="ORF">UV8b_05431</name>
</gene>
<dbReference type="EMBL" id="CP072756">
    <property type="protein sequence ID" value="QUC21188.1"/>
    <property type="molecule type" value="Genomic_DNA"/>
</dbReference>
<dbReference type="RefSeq" id="XP_042998861.1">
    <property type="nucleotide sequence ID" value="XM_043142928.1"/>
</dbReference>
<organism evidence="1 2">
    <name type="scientific">Ustilaginoidea virens</name>
    <name type="common">Rice false smut fungus</name>
    <name type="synonym">Villosiclava virens</name>
    <dbReference type="NCBI Taxonomy" id="1159556"/>
    <lineage>
        <taxon>Eukaryota</taxon>
        <taxon>Fungi</taxon>
        <taxon>Dikarya</taxon>
        <taxon>Ascomycota</taxon>
        <taxon>Pezizomycotina</taxon>
        <taxon>Sordariomycetes</taxon>
        <taxon>Hypocreomycetidae</taxon>
        <taxon>Hypocreales</taxon>
        <taxon>Clavicipitaceae</taxon>
        <taxon>Ustilaginoidea</taxon>
    </lineage>
</organism>
<accession>A0A8E5HTS3</accession>
<dbReference type="Proteomes" id="UP000027002">
    <property type="component" value="Chromosome 4"/>
</dbReference>
<keyword evidence="2" id="KW-1185">Reference proteome</keyword>
<protein>
    <submittedName>
        <fullName evidence="1">Uncharacterized protein</fullName>
    </submittedName>
</protein>
<sequence>MSAARYPSPTRKDTAITYKKQLSAYNITVRQGIELPEVLAKFVSTLQQSRQQGASPHAQAILDTRRAAALENETTARKMLDENILFRGEAHPDGIKGLTLKDQVDLVGDFPLLGRRVLQCQSDGAYSRSLNLTVASGIQNGTMSSTRPIRTSRLLTARWKAGLSGENQVHAALQAARDGALIVNYKCQFYLRAYPERCPSQLETCHFSATTETYTCILWIHWRESGPNDDEVYLRMEEVETARMNKLHDLQELRKVLHNYLLLNMPWVKKTQSQSSMTDNICTCYAVLGQAFDAFK</sequence>
<dbReference type="PANTHER" id="PTHR42470:SF1">
    <property type="entry name" value="VAST DOMAIN-CONTAINING PROTEIN"/>
    <property type="match status" value="1"/>
</dbReference>
<proteinExistence type="predicted"/>
<dbReference type="AlphaFoldDB" id="A0A8E5HTS3"/>
<dbReference type="KEGG" id="uvi:66066208"/>
<evidence type="ECO:0000313" key="2">
    <source>
        <dbReference type="Proteomes" id="UP000027002"/>
    </source>
</evidence>
<dbReference type="OrthoDB" id="5426775at2759"/>
<name>A0A8E5HTS3_USTVR</name>
<dbReference type="GeneID" id="66066208"/>
<evidence type="ECO:0000313" key="1">
    <source>
        <dbReference type="EMBL" id="QUC21188.1"/>
    </source>
</evidence>
<dbReference type="PANTHER" id="PTHR42470">
    <property type="entry name" value="VAST DOMAIN-CONTAINING PROTEIN"/>
    <property type="match status" value="1"/>
</dbReference>